<feature type="compositionally biased region" description="Basic residues" evidence="1">
    <location>
        <begin position="44"/>
        <end position="55"/>
    </location>
</feature>
<sequence length="89" mass="9410">MTDLVEQWTEVHGADRTADVSDTVAGYPHQVFRGAGWESGGRDLRRHRHGARPARRPGGAGGQCGTAGAYFPDVNLCAAHRLGSARGLG</sequence>
<name>A0ABW0XNR8_9ACTN</name>
<proteinExistence type="predicted"/>
<protein>
    <submittedName>
        <fullName evidence="2">Uncharacterized protein</fullName>
    </submittedName>
</protein>
<reference evidence="3" key="1">
    <citation type="journal article" date="2019" name="Int. J. Syst. Evol. Microbiol.">
        <title>The Global Catalogue of Microorganisms (GCM) 10K type strain sequencing project: providing services to taxonomists for standard genome sequencing and annotation.</title>
        <authorList>
            <consortium name="The Broad Institute Genomics Platform"/>
            <consortium name="The Broad Institute Genome Sequencing Center for Infectious Disease"/>
            <person name="Wu L."/>
            <person name="Ma J."/>
        </authorList>
    </citation>
    <scope>NUCLEOTIDE SEQUENCE [LARGE SCALE GENOMIC DNA]</scope>
    <source>
        <strain evidence="3">JCM 13852</strain>
    </source>
</reference>
<keyword evidence="3" id="KW-1185">Reference proteome</keyword>
<gene>
    <name evidence="2" type="ORF">ACFP2V_16010</name>
</gene>
<evidence type="ECO:0000313" key="3">
    <source>
        <dbReference type="Proteomes" id="UP001596183"/>
    </source>
</evidence>
<dbReference type="RefSeq" id="WP_381211890.1">
    <property type="nucleotide sequence ID" value="NZ_JBHSPC010000039.1"/>
</dbReference>
<feature type="region of interest" description="Disordered" evidence="1">
    <location>
        <begin position="36"/>
        <end position="63"/>
    </location>
</feature>
<comment type="caution">
    <text evidence="2">The sequence shown here is derived from an EMBL/GenBank/DDBJ whole genome shotgun (WGS) entry which is preliminary data.</text>
</comment>
<evidence type="ECO:0000256" key="1">
    <source>
        <dbReference type="SAM" id="MobiDB-lite"/>
    </source>
</evidence>
<organism evidence="2 3">
    <name type="scientific">Streptomyces incanus</name>
    <dbReference type="NCBI Taxonomy" id="887453"/>
    <lineage>
        <taxon>Bacteria</taxon>
        <taxon>Bacillati</taxon>
        <taxon>Actinomycetota</taxon>
        <taxon>Actinomycetes</taxon>
        <taxon>Kitasatosporales</taxon>
        <taxon>Streptomycetaceae</taxon>
        <taxon>Streptomyces</taxon>
    </lineage>
</organism>
<evidence type="ECO:0000313" key="2">
    <source>
        <dbReference type="EMBL" id="MFC5671570.1"/>
    </source>
</evidence>
<dbReference type="EMBL" id="JBHSPC010000039">
    <property type="protein sequence ID" value="MFC5671570.1"/>
    <property type="molecule type" value="Genomic_DNA"/>
</dbReference>
<dbReference type="Proteomes" id="UP001596183">
    <property type="component" value="Unassembled WGS sequence"/>
</dbReference>
<accession>A0ABW0XNR8</accession>